<feature type="transmembrane region" description="Helical" evidence="1">
    <location>
        <begin position="6"/>
        <end position="25"/>
    </location>
</feature>
<accession>A0A412FHL1</accession>
<gene>
    <name evidence="2" type="ORF">DWY25_16785</name>
</gene>
<dbReference type="Proteomes" id="UP000284178">
    <property type="component" value="Unassembled WGS sequence"/>
</dbReference>
<comment type="caution">
    <text evidence="2">The sequence shown here is derived from an EMBL/GenBank/DDBJ whole genome shotgun (WGS) entry which is preliminary data.</text>
</comment>
<dbReference type="Pfam" id="PF06961">
    <property type="entry name" value="DUF1294"/>
    <property type="match status" value="1"/>
</dbReference>
<evidence type="ECO:0000256" key="1">
    <source>
        <dbReference type="SAM" id="Phobius"/>
    </source>
</evidence>
<keyword evidence="1" id="KW-0812">Transmembrane</keyword>
<feature type="transmembrane region" description="Helical" evidence="1">
    <location>
        <begin position="37"/>
        <end position="57"/>
    </location>
</feature>
<dbReference type="RefSeq" id="WP_117896213.1">
    <property type="nucleotide sequence ID" value="NZ_CABJCV010000031.1"/>
</dbReference>
<dbReference type="InterPro" id="IPR010718">
    <property type="entry name" value="DUF1294"/>
</dbReference>
<keyword evidence="1" id="KW-0472">Membrane</keyword>
<name>A0A412FHL1_9FIRM</name>
<feature type="transmembrane region" description="Helical" evidence="1">
    <location>
        <begin position="69"/>
        <end position="88"/>
    </location>
</feature>
<dbReference type="EMBL" id="QRUP01000031">
    <property type="protein sequence ID" value="RGR67644.1"/>
    <property type="molecule type" value="Genomic_DNA"/>
</dbReference>
<reference evidence="2 3" key="1">
    <citation type="submission" date="2018-08" db="EMBL/GenBank/DDBJ databases">
        <title>A genome reference for cultivated species of the human gut microbiota.</title>
        <authorList>
            <person name="Zou Y."/>
            <person name="Xue W."/>
            <person name="Luo G."/>
        </authorList>
    </citation>
    <scope>NUCLEOTIDE SEQUENCE [LARGE SCALE GENOMIC DNA]</scope>
    <source>
        <strain evidence="2 3">AF24-29</strain>
    </source>
</reference>
<proteinExistence type="predicted"/>
<sequence>MSFGFYAFWFVNLAGIVLCLWDKFCARTHRWRVPERVFFTLAFLGGALGLGAGMLIAHHKVSKPSFVRIAVLAGIENLIAAAVILANLK</sequence>
<protein>
    <submittedName>
        <fullName evidence="2">DUF1294 domain-containing protein</fullName>
    </submittedName>
</protein>
<keyword evidence="3" id="KW-1185">Reference proteome</keyword>
<evidence type="ECO:0000313" key="2">
    <source>
        <dbReference type="EMBL" id="RGR67644.1"/>
    </source>
</evidence>
<keyword evidence="1" id="KW-1133">Transmembrane helix</keyword>
<dbReference type="GeneID" id="83017052"/>
<dbReference type="AlphaFoldDB" id="A0A412FHL1"/>
<organism evidence="2 3">
    <name type="scientific">Holdemania filiformis</name>
    <dbReference type="NCBI Taxonomy" id="61171"/>
    <lineage>
        <taxon>Bacteria</taxon>
        <taxon>Bacillati</taxon>
        <taxon>Bacillota</taxon>
        <taxon>Erysipelotrichia</taxon>
        <taxon>Erysipelotrichales</taxon>
        <taxon>Erysipelotrichaceae</taxon>
        <taxon>Holdemania</taxon>
    </lineage>
</organism>
<evidence type="ECO:0000313" key="3">
    <source>
        <dbReference type="Proteomes" id="UP000284178"/>
    </source>
</evidence>